<protein>
    <submittedName>
        <fullName evidence="1">Uncharacterized protein</fullName>
    </submittedName>
</protein>
<evidence type="ECO:0000313" key="2">
    <source>
        <dbReference type="Proteomes" id="UP000287651"/>
    </source>
</evidence>
<dbReference type="Proteomes" id="UP000287651">
    <property type="component" value="Unassembled WGS sequence"/>
</dbReference>
<gene>
    <name evidence="1" type="ORF">B296_00031259</name>
</gene>
<proteinExistence type="predicted"/>
<accession>A0A427A288</accession>
<dbReference type="AlphaFoldDB" id="A0A427A288"/>
<dbReference type="EMBL" id="AMZH03004064">
    <property type="protein sequence ID" value="RRT70303.1"/>
    <property type="molecule type" value="Genomic_DNA"/>
</dbReference>
<comment type="caution">
    <text evidence="1">The sequence shown here is derived from an EMBL/GenBank/DDBJ whole genome shotgun (WGS) entry which is preliminary data.</text>
</comment>
<name>A0A427A288_ENSVE</name>
<sequence length="75" mass="8314">MNPKPSSFGCSPKVPELKRALGRHFIEMPRSEGRNIYDGCCQLDIQFSKLVAVRTLCCLFSASCKSITTMRGLGM</sequence>
<organism evidence="1 2">
    <name type="scientific">Ensete ventricosum</name>
    <name type="common">Abyssinian banana</name>
    <name type="synonym">Musa ensete</name>
    <dbReference type="NCBI Taxonomy" id="4639"/>
    <lineage>
        <taxon>Eukaryota</taxon>
        <taxon>Viridiplantae</taxon>
        <taxon>Streptophyta</taxon>
        <taxon>Embryophyta</taxon>
        <taxon>Tracheophyta</taxon>
        <taxon>Spermatophyta</taxon>
        <taxon>Magnoliopsida</taxon>
        <taxon>Liliopsida</taxon>
        <taxon>Zingiberales</taxon>
        <taxon>Musaceae</taxon>
        <taxon>Ensete</taxon>
    </lineage>
</organism>
<reference evidence="1 2" key="1">
    <citation type="journal article" date="2014" name="Agronomy (Basel)">
        <title>A Draft Genome Sequence for Ensete ventricosum, the Drought-Tolerant Tree Against Hunger.</title>
        <authorList>
            <person name="Harrison J."/>
            <person name="Moore K.A."/>
            <person name="Paszkiewicz K."/>
            <person name="Jones T."/>
            <person name="Grant M."/>
            <person name="Ambacheew D."/>
            <person name="Muzemil S."/>
            <person name="Studholme D.J."/>
        </authorList>
    </citation>
    <scope>NUCLEOTIDE SEQUENCE [LARGE SCALE GENOMIC DNA]</scope>
</reference>
<evidence type="ECO:0000313" key="1">
    <source>
        <dbReference type="EMBL" id="RRT70303.1"/>
    </source>
</evidence>